<dbReference type="Proteomes" id="UP000746471">
    <property type="component" value="Unassembled WGS sequence"/>
</dbReference>
<dbReference type="Pfam" id="PF03401">
    <property type="entry name" value="TctC"/>
    <property type="match status" value="1"/>
</dbReference>
<accession>A0ABS5PNA6</accession>
<organism evidence="3 4">
    <name type="scientific">Fusibacter paucivorans</name>
    <dbReference type="NCBI Taxonomy" id="76009"/>
    <lineage>
        <taxon>Bacteria</taxon>
        <taxon>Bacillati</taxon>
        <taxon>Bacillota</taxon>
        <taxon>Clostridia</taxon>
        <taxon>Eubacteriales</taxon>
        <taxon>Eubacteriales Family XII. Incertae Sedis</taxon>
        <taxon>Fusibacter</taxon>
    </lineage>
</organism>
<protein>
    <submittedName>
        <fullName evidence="3">Tripartite tricarboxylate transporter substrate binding protein</fullName>
    </submittedName>
</protein>
<evidence type="ECO:0000256" key="2">
    <source>
        <dbReference type="SAM" id="MobiDB-lite"/>
    </source>
</evidence>
<feature type="compositionally biased region" description="Low complexity" evidence="2">
    <location>
        <begin position="19"/>
        <end position="36"/>
    </location>
</feature>
<comment type="caution">
    <text evidence="3">The sequence shown here is derived from an EMBL/GenBank/DDBJ whole genome shotgun (WGS) entry which is preliminary data.</text>
</comment>
<evidence type="ECO:0000313" key="4">
    <source>
        <dbReference type="Proteomes" id="UP000746471"/>
    </source>
</evidence>
<dbReference type="EMBL" id="JAHBCL010000009">
    <property type="protein sequence ID" value="MBS7526357.1"/>
    <property type="molecule type" value="Genomic_DNA"/>
</dbReference>
<reference evidence="3 4" key="1">
    <citation type="submission" date="2021-05" db="EMBL/GenBank/DDBJ databases">
        <title>Fusibacter ferrireducens sp. nov., an anaerobic, sulfur- and Fe-reducing bacterium isolated from the mangrove sediment.</title>
        <authorList>
            <person name="Qiu D."/>
        </authorList>
    </citation>
    <scope>NUCLEOTIDE SEQUENCE [LARGE SCALE GENOMIC DNA]</scope>
    <source>
        <strain evidence="3 4">DSM 12116</strain>
    </source>
</reference>
<dbReference type="Gene3D" id="3.40.190.150">
    <property type="entry name" value="Bordetella uptake gene, domain 1"/>
    <property type="match status" value="1"/>
</dbReference>
<dbReference type="Gene3D" id="3.40.190.10">
    <property type="entry name" value="Periplasmic binding protein-like II"/>
    <property type="match status" value="1"/>
</dbReference>
<gene>
    <name evidence="3" type="ORF">KHM83_06685</name>
</gene>
<dbReference type="InterPro" id="IPR042100">
    <property type="entry name" value="Bug_dom1"/>
</dbReference>
<dbReference type="PIRSF" id="PIRSF017082">
    <property type="entry name" value="YflP"/>
    <property type="match status" value="1"/>
</dbReference>
<dbReference type="InterPro" id="IPR005064">
    <property type="entry name" value="BUG"/>
</dbReference>
<dbReference type="PANTHER" id="PTHR42928">
    <property type="entry name" value="TRICARBOXYLATE-BINDING PROTEIN"/>
    <property type="match status" value="1"/>
</dbReference>
<evidence type="ECO:0000256" key="1">
    <source>
        <dbReference type="ARBA" id="ARBA00006987"/>
    </source>
</evidence>
<dbReference type="PANTHER" id="PTHR42928:SF3">
    <property type="entry name" value="UPF0065 PROTEIN YFLP"/>
    <property type="match status" value="1"/>
</dbReference>
<sequence>MVLVGCGNDDGEKADKASPSEASLTSETSSDSDDAAAWAPSQNVEFIVTSSAGGGSDIFSRTITDIMTKEGLCSETFLVNNKTDGNGEVGRYQVANTKGDKADHTLLSMNSGDCMDMLSNTDNRLENFKTLALMAVDKQLVFVTPDGKYENFNQIIDTVQSGKEVIVGGSKGSDVATFEALLKELNVDGDLLKYIAYDSTSEAITAILGNHIDMVIAKPAASKQYVESESLIPILALSDERFDGNLGEAPTLSELGDYADVQVPVWRSVVAPGEMSDEAAAYWSEALKKVSESDGWISGYLEKNALIGDYMSFEETTAYLEAFQEDYLKTLEE</sequence>
<dbReference type="SUPFAM" id="SSF53850">
    <property type="entry name" value="Periplasmic binding protein-like II"/>
    <property type="match status" value="1"/>
</dbReference>
<comment type="similarity">
    <text evidence="1">Belongs to the UPF0065 (bug) family.</text>
</comment>
<name>A0ABS5PNA6_9FIRM</name>
<proteinExistence type="inferred from homology"/>
<keyword evidence="4" id="KW-1185">Reference proteome</keyword>
<feature type="region of interest" description="Disordered" evidence="2">
    <location>
        <begin position="1"/>
        <end position="36"/>
    </location>
</feature>
<evidence type="ECO:0000313" key="3">
    <source>
        <dbReference type="EMBL" id="MBS7526357.1"/>
    </source>
</evidence>